<reference evidence="2" key="2">
    <citation type="submission" date="2015-01" db="EMBL/GenBank/DDBJ databases">
        <title>Evolutionary Origins and Diversification of the Mycorrhizal Mutualists.</title>
        <authorList>
            <consortium name="DOE Joint Genome Institute"/>
            <consortium name="Mycorrhizal Genomics Consortium"/>
            <person name="Kohler A."/>
            <person name="Kuo A."/>
            <person name="Nagy L.G."/>
            <person name="Floudas D."/>
            <person name="Copeland A."/>
            <person name="Barry K.W."/>
            <person name="Cichocki N."/>
            <person name="Veneault-Fourrey C."/>
            <person name="LaButti K."/>
            <person name="Lindquist E.A."/>
            <person name="Lipzen A."/>
            <person name="Lundell T."/>
            <person name="Morin E."/>
            <person name="Murat C."/>
            <person name="Riley R."/>
            <person name="Ohm R."/>
            <person name="Sun H."/>
            <person name="Tunlid A."/>
            <person name="Henrissat B."/>
            <person name="Grigoriev I.V."/>
            <person name="Hibbett D.S."/>
            <person name="Martin F."/>
        </authorList>
    </citation>
    <scope>NUCLEOTIDE SEQUENCE [LARGE SCALE GENOMIC DNA]</scope>
    <source>
        <strain evidence="2">LaAM-08-1</strain>
    </source>
</reference>
<evidence type="ECO:0000313" key="1">
    <source>
        <dbReference type="EMBL" id="KIK04987.1"/>
    </source>
</evidence>
<protein>
    <submittedName>
        <fullName evidence="1">Uncharacterized protein</fullName>
    </submittedName>
</protein>
<proteinExistence type="predicted"/>
<accession>A0A0C9Y4I0</accession>
<dbReference type="Proteomes" id="UP000054477">
    <property type="component" value="Unassembled WGS sequence"/>
</dbReference>
<gene>
    <name evidence="1" type="ORF">K443DRAFT_80341</name>
</gene>
<organism evidence="1 2">
    <name type="scientific">Laccaria amethystina LaAM-08-1</name>
    <dbReference type="NCBI Taxonomy" id="1095629"/>
    <lineage>
        <taxon>Eukaryota</taxon>
        <taxon>Fungi</taxon>
        <taxon>Dikarya</taxon>
        <taxon>Basidiomycota</taxon>
        <taxon>Agaricomycotina</taxon>
        <taxon>Agaricomycetes</taxon>
        <taxon>Agaricomycetidae</taxon>
        <taxon>Agaricales</taxon>
        <taxon>Agaricineae</taxon>
        <taxon>Hydnangiaceae</taxon>
        <taxon>Laccaria</taxon>
    </lineage>
</organism>
<reference evidence="1 2" key="1">
    <citation type="submission" date="2014-04" db="EMBL/GenBank/DDBJ databases">
        <authorList>
            <consortium name="DOE Joint Genome Institute"/>
            <person name="Kuo A."/>
            <person name="Kohler A."/>
            <person name="Nagy L.G."/>
            <person name="Floudas D."/>
            <person name="Copeland A."/>
            <person name="Barry K.W."/>
            <person name="Cichocki N."/>
            <person name="Veneault-Fourrey C."/>
            <person name="LaButti K."/>
            <person name="Lindquist E.A."/>
            <person name="Lipzen A."/>
            <person name="Lundell T."/>
            <person name="Morin E."/>
            <person name="Murat C."/>
            <person name="Sun H."/>
            <person name="Tunlid A."/>
            <person name="Henrissat B."/>
            <person name="Grigoriev I.V."/>
            <person name="Hibbett D.S."/>
            <person name="Martin F."/>
            <person name="Nordberg H.P."/>
            <person name="Cantor M.N."/>
            <person name="Hua S.X."/>
        </authorList>
    </citation>
    <scope>NUCLEOTIDE SEQUENCE [LARGE SCALE GENOMIC DNA]</scope>
    <source>
        <strain evidence="1 2">LaAM-08-1</strain>
    </source>
</reference>
<dbReference type="AlphaFoldDB" id="A0A0C9Y4I0"/>
<keyword evidence="2" id="KW-1185">Reference proteome</keyword>
<evidence type="ECO:0000313" key="2">
    <source>
        <dbReference type="Proteomes" id="UP000054477"/>
    </source>
</evidence>
<sequence>LVKTGPVTTKDHKRPVCISSVWSFAHFRITWTGYGYGLRHQRPKDRTGPDFQTLV</sequence>
<dbReference type="HOGENOM" id="CLU_2838109_0_0_1"/>
<name>A0A0C9Y4I0_9AGAR</name>
<dbReference type="EMBL" id="KN838564">
    <property type="protein sequence ID" value="KIK04987.1"/>
    <property type="molecule type" value="Genomic_DNA"/>
</dbReference>
<feature type="non-terminal residue" evidence="1">
    <location>
        <position position="1"/>
    </location>
</feature>
<feature type="non-terminal residue" evidence="1">
    <location>
        <position position="55"/>
    </location>
</feature>